<evidence type="ECO:0000313" key="1">
    <source>
        <dbReference type="EMBL" id="QEG21012.1"/>
    </source>
</evidence>
<gene>
    <name evidence="1" type="ORF">MFFC18_08640</name>
</gene>
<accession>A0A5B9P7U2</accession>
<dbReference type="STRING" id="980251.GCA_001642875_03137"/>
<dbReference type="Proteomes" id="UP000322214">
    <property type="component" value="Chromosome"/>
</dbReference>
<keyword evidence="2" id="KW-1185">Reference proteome</keyword>
<dbReference type="EMBL" id="CP042912">
    <property type="protein sequence ID" value="QEG21012.1"/>
    <property type="molecule type" value="Genomic_DNA"/>
</dbReference>
<organism evidence="1 2">
    <name type="scientific">Mariniblastus fucicola</name>
    <dbReference type="NCBI Taxonomy" id="980251"/>
    <lineage>
        <taxon>Bacteria</taxon>
        <taxon>Pseudomonadati</taxon>
        <taxon>Planctomycetota</taxon>
        <taxon>Planctomycetia</taxon>
        <taxon>Pirellulales</taxon>
        <taxon>Pirellulaceae</taxon>
        <taxon>Mariniblastus</taxon>
    </lineage>
</organism>
<evidence type="ECO:0000313" key="2">
    <source>
        <dbReference type="Proteomes" id="UP000322214"/>
    </source>
</evidence>
<dbReference type="OrthoDB" id="275091at2"/>
<reference evidence="1 2" key="1">
    <citation type="submission" date="2019-08" db="EMBL/GenBank/DDBJ databases">
        <title>Deep-cultivation of Planctomycetes and their phenomic and genomic characterization uncovers novel biology.</title>
        <authorList>
            <person name="Wiegand S."/>
            <person name="Jogler M."/>
            <person name="Boedeker C."/>
            <person name="Pinto D."/>
            <person name="Vollmers J."/>
            <person name="Rivas-Marin E."/>
            <person name="Kohn T."/>
            <person name="Peeters S.H."/>
            <person name="Heuer A."/>
            <person name="Rast P."/>
            <person name="Oberbeckmann S."/>
            <person name="Bunk B."/>
            <person name="Jeske O."/>
            <person name="Meyerdierks A."/>
            <person name="Storesund J.E."/>
            <person name="Kallscheuer N."/>
            <person name="Luecker S."/>
            <person name="Lage O.M."/>
            <person name="Pohl T."/>
            <person name="Merkel B.J."/>
            <person name="Hornburger P."/>
            <person name="Mueller R.-W."/>
            <person name="Bruemmer F."/>
            <person name="Labrenz M."/>
            <person name="Spormann A.M."/>
            <person name="Op den Camp H."/>
            <person name="Overmann J."/>
            <person name="Amann R."/>
            <person name="Jetten M.S.M."/>
            <person name="Mascher T."/>
            <person name="Medema M.H."/>
            <person name="Devos D.P."/>
            <person name="Kaster A.-K."/>
            <person name="Ovreas L."/>
            <person name="Rohde M."/>
            <person name="Galperin M.Y."/>
            <person name="Jogler C."/>
        </authorList>
    </citation>
    <scope>NUCLEOTIDE SEQUENCE [LARGE SCALE GENOMIC DNA]</scope>
    <source>
        <strain evidence="1 2">FC18</strain>
    </source>
</reference>
<protein>
    <submittedName>
        <fullName evidence="1">Uncharacterized protein</fullName>
    </submittedName>
</protein>
<dbReference type="KEGG" id="mff:MFFC18_08640"/>
<dbReference type="AlphaFoldDB" id="A0A5B9P7U2"/>
<name>A0A5B9P7U2_9BACT</name>
<proteinExistence type="predicted"/>
<sequence length="118" mass="13613">MSHDLNLSPEIETRLFEYAKATGQDAVHLMQLVVSRFVEHEIPRDGEPEWTDELNARRVHLIEKDVTGELNVEEKVELHSLQKRAERYFDHVSSPDIEIPTQLLEQLLAKANEANGQE</sequence>
<dbReference type="RefSeq" id="WP_075085365.1">
    <property type="nucleotide sequence ID" value="NZ_CP042912.1"/>
</dbReference>